<evidence type="ECO:0000313" key="8">
    <source>
        <dbReference type="EMBL" id="TVU03650.1"/>
    </source>
</evidence>
<dbReference type="PANTHER" id="PTHR31218">
    <property type="entry name" value="WAT1-RELATED PROTEIN"/>
    <property type="match status" value="1"/>
</dbReference>
<evidence type="ECO:0000256" key="6">
    <source>
        <dbReference type="RuleBase" id="RU363077"/>
    </source>
</evidence>
<keyword evidence="9" id="KW-1185">Reference proteome</keyword>
<feature type="non-terminal residue" evidence="8">
    <location>
        <position position="164"/>
    </location>
</feature>
<evidence type="ECO:0000256" key="4">
    <source>
        <dbReference type="ARBA" id="ARBA00022989"/>
    </source>
</evidence>
<organism evidence="8 9">
    <name type="scientific">Eragrostis curvula</name>
    <name type="common">weeping love grass</name>
    <dbReference type="NCBI Taxonomy" id="38414"/>
    <lineage>
        <taxon>Eukaryota</taxon>
        <taxon>Viridiplantae</taxon>
        <taxon>Streptophyta</taxon>
        <taxon>Embryophyta</taxon>
        <taxon>Tracheophyta</taxon>
        <taxon>Spermatophyta</taxon>
        <taxon>Magnoliopsida</taxon>
        <taxon>Liliopsida</taxon>
        <taxon>Poales</taxon>
        <taxon>Poaceae</taxon>
        <taxon>PACMAD clade</taxon>
        <taxon>Chloridoideae</taxon>
        <taxon>Eragrostideae</taxon>
        <taxon>Eragrostidinae</taxon>
        <taxon>Eragrostis</taxon>
    </lineage>
</organism>
<gene>
    <name evidence="8" type="ORF">EJB05_50838</name>
</gene>
<feature type="transmembrane region" description="Helical" evidence="6">
    <location>
        <begin position="66"/>
        <end position="84"/>
    </location>
</feature>
<keyword evidence="4 6" id="KW-1133">Transmembrane helix</keyword>
<proteinExistence type="inferred from homology"/>
<dbReference type="EMBL" id="RWGY01000163">
    <property type="protein sequence ID" value="TVU03650.1"/>
    <property type="molecule type" value="Genomic_DNA"/>
</dbReference>
<feature type="non-terminal residue" evidence="8">
    <location>
        <position position="1"/>
    </location>
</feature>
<sequence>MEAKKPYVIAIIVQVMYAGMFIVSKVAYNQGMNTFVFVFYRQATACLLLLPIAFFCERKNAPPISFWMLSKLFLIFLCTCRLWHGNDIDIAIIWNANFRNTVSVNLNNASIKLTSATVASASFDSIPVVTCLALLLRYYHRSLLEILALGKQKKEPTTIATHHI</sequence>
<evidence type="ECO:0000313" key="9">
    <source>
        <dbReference type="Proteomes" id="UP000324897"/>
    </source>
</evidence>
<name>A0A5J9SXD1_9POAL</name>
<reference evidence="8 9" key="1">
    <citation type="journal article" date="2019" name="Sci. Rep.">
        <title>A high-quality genome of Eragrostis curvula grass provides insights into Poaceae evolution and supports new strategies to enhance forage quality.</title>
        <authorList>
            <person name="Carballo J."/>
            <person name="Santos B.A.C.M."/>
            <person name="Zappacosta D."/>
            <person name="Garbus I."/>
            <person name="Selva J.P."/>
            <person name="Gallo C.A."/>
            <person name="Diaz A."/>
            <person name="Albertini E."/>
            <person name="Caccamo M."/>
            <person name="Echenique V."/>
        </authorList>
    </citation>
    <scope>NUCLEOTIDE SEQUENCE [LARGE SCALE GENOMIC DNA]</scope>
    <source>
        <strain evidence="9">cv. Victoria</strain>
        <tissue evidence="8">Leaf</tissue>
    </source>
</reference>
<dbReference type="AlphaFoldDB" id="A0A5J9SXD1"/>
<evidence type="ECO:0000256" key="3">
    <source>
        <dbReference type="ARBA" id="ARBA00022692"/>
    </source>
</evidence>
<dbReference type="Gramene" id="TVU03650">
    <property type="protein sequence ID" value="TVU03650"/>
    <property type="gene ID" value="EJB05_50838"/>
</dbReference>
<evidence type="ECO:0000256" key="5">
    <source>
        <dbReference type="ARBA" id="ARBA00023136"/>
    </source>
</evidence>
<evidence type="ECO:0000259" key="7">
    <source>
        <dbReference type="Pfam" id="PF00892"/>
    </source>
</evidence>
<feature type="transmembrane region" description="Helical" evidence="6">
    <location>
        <begin position="113"/>
        <end position="136"/>
    </location>
</feature>
<dbReference type="InterPro" id="IPR030184">
    <property type="entry name" value="WAT1-related"/>
</dbReference>
<evidence type="ECO:0000256" key="1">
    <source>
        <dbReference type="ARBA" id="ARBA00004141"/>
    </source>
</evidence>
<dbReference type="OrthoDB" id="692471at2759"/>
<dbReference type="GO" id="GO:0016020">
    <property type="term" value="C:membrane"/>
    <property type="evidence" value="ECO:0007669"/>
    <property type="project" value="UniProtKB-SubCell"/>
</dbReference>
<dbReference type="Proteomes" id="UP000324897">
    <property type="component" value="Unassembled WGS sequence"/>
</dbReference>
<comment type="caution">
    <text evidence="8">The sequence shown here is derived from an EMBL/GenBank/DDBJ whole genome shotgun (WGS) entry which is preliminary data.</text>
</comment>
<evidence type="ECO:0000256" key="2">
    <source>
        <dbReference type="ARBA" id="ARBA00007635"/>
    </source>
</evidence>
<comment type="subcellular location">
    <subcellularLocation>
        <location evidence="1 6">Membrane</location>
        <topology evidence="1 6">Multi-pass membrane protein</topology>
    </subcellularLocation>
</comment>
<feature type="domain" description="EamA" evidence="7">
    <location>
        <begin position="7"/>
        <end position="135"/>
    </location>
</feature>
<dbReference type="GO" id="GO:0022857">
    <property type="term" value="F:transmembrane transporter activity"/>
    <property type="evidence" value="ECO:0007669"/>
    <property type="project" value="InterPro"/>
</dbReference>
<dbReference type="InterPro" id="IPR000620">
    <property type="entry name" value="EamA_dom"/>
</dbReference>
<protein>
    <recommendedName>
        <fullName evidence="6">WAT1-related protein</fullName>
    </recommendedName>
</protein>
<accession>A0A5J9SXD1</accession>
<keyword evidence="3 6" id="KW-0812">Transmembrane</keyword>
<dbReference type="Pfam" id="PF00892">
    <property type="entry name" value="EamA"/>
    <property type="match status" value="1"/>
</dbReference>
<comment type="caution">
    <text evidence="6">Lacks conserved residue(s) required for the propagation of feature annotation.</text>
</comment>
<feature type="transmembrane region" description="Helical" evidence="6">
    <location>
        <begin position="7"/>
        <end position="28"/>
    </location>
</feature>
<comment type="similarity">
    <text evidence="2 6">Belongs to the drug/metabolite transporter (DMT) superfamily. Plant drug/metabolite exporter (P-DME) (TC 2.A.7.4) family.</text>
</comment>
<keyword evidence="5 6" id="KW-0472">Membrane</keyword>
<feature type="transmembrane region" description="Helical" evidence="6">
    <location>
        <begin position="34"/>
        <end position="54"/>
    </location>
</feature>